<dbReference type="Proteomes" id="UP000593910">
    <property type="component" value="Chromosome"/>
</dbReference>
<dbReference type="KEGG" id="smax:FJR03_08400"/>
<evidence type="ECO:0000256" key="9">
    <source>
        <dbReference type="ARBA" id="ARBA00023077"/>
    </source>
</evidence>
<keyword evidence="9" id="KW-0798">TonB box</keyword>
<keyword evidence="2 12" id="KW-0813">Transport</keyword>
<dbReference type="EMBL" id="CP041165">
    <property type="protein sequence ID" value="QOP41757.1"/>
    <property type="molecule type" value="Genomic_DNA"/>
</dbReference>
<dbReference type="PANTHER" id="PTHR32552:SF89">
    <property type="entry name" value="CATECHOLATE SIDEROPHORE RECEPTOR FIU"/>
    <property type="match status" value="1"/>
</dbReference>
<comment type="similarity">
    <text evidence="12">Belongs to the TonB-dependent receptor family.</text>
</comment>
<evidence type="ECO:0000256" key="12">
    <source>
        <dbReference type="PROSITE-ProRule" id="PRU01360"/>
    </source>
</evidence>
<feature type="signal peptide" evidence="13">
    <location>
        <begin position="1"/>
        <end position="18"/>
    </location>
</feature>
<reference evidence="15 16" key="1">
    <citation type="submission" date="2019-06" db="EMBL/GenBank/DDBJ databases">
        <title>Sulfurimonas gotlandica sp. nov., a chemoautotrophic and psychrotolerant epsilonproteobacterium isolated from a pelagic redoxcline, and an emended description of the genus Sulfurimonas.</title>
        <authorList>
            <person name="Wang S."/>
            <person name="Jiang L."/>
            <person name="Shao Z."/>
        </authorList>
    </citation>
    <scope>NUCLEOTIDE SEQUENCE [LARGE SCALE GENOMIC DNA]</scope>
    <source>
        <strain evidence="15 16">B2</strain>
    </source>
</reference>
<evidence type="ECO:0000256" key="1">
    <source>
        <dbReference type="ARBA" id="ARBA00004571"/>
    </source>
</evidence>
<keyword evidence="7" id="KW-0408">Iron</keyword>
<dbReference type="AlphaFoldDB" id="A0A7M1AWC2"/>
<keyword evidence="6 13" id="KW-0732">Signal</keyword>
<evidence type="ECO:0000256" key="4">
    <source>
        <dbReference type="ARBA" id="ARBA00022496"/>
    </source>
</evidence>
<evidence type="ECO:0000256" key="5">
    <source>
        <dbReference type="ARBA" id="ARBA00022692"/>
    </source>
</evidence>
<keyword evidence="4" id="KW-0410">Iron transport</keyword>
<dbReference type="Gene3D" id="2.40.170.20">
    <property type="entry name" value="TonB-dependent receptor, beta-barrel domain"/>
    <property type="match status" value="1"/>
</dbReference>
<name>A0A7M1AWC2_9BACT</name>
<evidence type="ECO:0000256" key="11">
    <source>
        <dbReference type="ARBA" id="ARBA00023237"/>
    </source>
</evidence>
<evidence type="ECO:0000256" key="7">
    <source>
        <dbReference type="ARBA" id="ARBA00023004"/>
    </source>
</evidence>
<evidence type="ECO:0000259" key="14">
    <source>
        <dbReference type="Pfam" id="PF00593"/>
    </source>
</evidence>
<evidence type="ECO:0000313" key="15">
    <source>
        <dbReference type="EMBL" id="QOP41757.1"/>
    </source>
</evidence>
<keyword evidence="16" id="KW-1185">Reference proteome</keyword>
<dbReference type="InterPro" id="IPR000531">
    <property type="entry name" value="Beta-barrel_TonB"/>
</dbReference>
<evidence type="ECO:0000256" key="3">
    <source>
        <dbReference type="ARBA" id="ARBA00022452"/>
    </source>
</evidence>
<keyword evidence="11 12" id="KW-0998">Cell outer membrane</keyword>
<keyword evidence="10 12" id="KW-0472">Membrane</keyword>
<keyword evidence="3 12" id="KW-1134">Transmembrane beta strand</keyword>
<dbReference type="InterPro" id="IPR039426">
    <property type="entry name" value="TonB-dep_rcpt-like"/>
</dbReference>
<dbReference type="PANTHER" id="PTHR32552">
    <property type="entry name" value="FERRICHROME IRON RECEPTOR-RELATED"/>
    <property type="match status" value="1"/>
</dbReference>
<dbReference type="InterPro" id="IPR036942">
    <property type="entry name" value="Beta-barrel_TonB_sf"/>
</dbReference>
<keyword evidence="5 12" id="KW-0812">Transmembrane</keyword>
<evidence type="ECO:0000256" key="8">
    <source>
        <dbReference type="ARBA" id="ARBA00023065"/>
    </source>
</evidence>
<evidence type="ECO:0000256" key="6">
    <source>
        <dbReference type="ARBA" id="ARBA00022729"/>
    </source>
</evidence>
<dbReference type="SUPFAM" id="SSF56935">
    <property type="entry name" value="Porins"/>
    <property type="match status" value="1"/>
</dbReference>
<dbReference type="GO" id="GO:0009279">
    <property type="term" value="C:cell outer membrane"/>
    <property type="evidence" value="ECO:0007669"/>
    <property type="project" value="UniProtKB-SubCell"/>
</dbReference>
<protein>
    <recommendedName>
        <fullName evidence="14">TonB-dependent receptor-like beta-barrel domain-containing protein</fullName>
    </recommendedName>
</protein>
<dbReference type="PROSITE" id="PS52016">
    <property type="entry name" value="TONB_DEPENDENT_REC_3"/>
    <property type="match status" value="1"/>
</dbReference>
<gene>
    <name evidence="15" type="ORF">FJR03_08400</name>
</gene>
<comment type="subcellular location">
    <subcellularLocation>
        <location evidence="1 12">Cell outer membrane</location>
        <topology evidence="1 12">Multi-pass membrane protein</topology>
    </subcellularLocation>
</comment>
<dbReference type="GO" id="GO:0015344">
    <property type="term" value="F:siderophore uptake transmembrane transporter activity"/>
    <property type="evidence" value="ECO:0007669"/>
    <property type="project" value="TreeGrafter"/>
</dbReference>
<evidence type="ECO:0000256" key="13">
    <source>
        <dbReference type="SAM" id="SignalP"/>
    </source>
</evidence>
<evidence type="ECO:0000313" key="16">
    <source>
        <dbReference type="Proteomes" id="UP000593910"/>
    </source>
</evidence>
<organism evidence="15 16">
    <name type="scientific">Sulfurimonas marina</name>
    <dbReference type="NCBI Taxonomy" id="2590551"/>
    <lineage>
        <taxon>Bacteria</taxon>
        <taxon>Pseudomonadati</taxon>
        <taxon>Campylobacterota</taxon>
        <taxon>Epsilonproteobacteria</taxon>
        <taxon>Campylobacterales</taxon>
        <taxon>Sulfurimonadaceae</taxon>
        <taxon>Sulfurimonas</taxon>
    </lineage>
</organism>
<sequence length="744" mass="82020">MKLKLPLLSLVAITALHATPLSVEKIVVNSNIEEEENGLYLSDEKQGSKQNKQTFTQKSLSTLSTQANMNPYTVIQFSPSVNFTPVDQTGSNEPAYHDPIRIRAKSQTGPGGVYLINGTPISSNPGGGKQMVDLENISSVDLHKGYLSVNKNLGFSSLIGKIDLNILKAKNKAGAHLSQSLGSNNFSKTFVRFDSGAMGDLRVFGSVSALKNDKTKGEGDQQRFNGMLGLSYKPNERFSSELYVIRNIDEHHNYASLSYAEAKDLDTYFSKDFATTKPTTASNNYYDWNKQEFYTTAVVADLTYKAGKDDTIVLKPYYKTDKGQYWFSKTKNSTPMVMNWQMEHDLYGAIASYDHSFGDAVNAKVGYWYHKQLPPGPPTDQKKYVVDGNGDLSYKGYGILADTSYHTLQAPFVELSGDLDKIHYSVGLQYQTFTLASIDSYTGTTSATSMDHDVALTQATLDSWASVGEKKFNTFIPALYLSYDLSSTDTIYVDYSRTYGFDVNLFPTYASNRAAFVVQGITLQSLWDDLELETSDNIDLGARVQTGAVTLNPSVFVSFVNNKQANIYANGVNYPANVGKALGYGAEFAANGVITESLEFIASLSYNRYYFTEDFQASATETTDIKGNQLPDAPEFMAKGALSYTLKDWTFTPSVRYTSSRYGDAANTEKIDAFTLVDLDVAYKAPKMFGSKNTLFRLTATNLTNQKYISTIIAADNALAADSTSSTYQTGAPFGMYASLNLKY</sequence>
<feature type="chain" id="PRO_5032588711" description="TonB-dependent receptor-like beta-barrel domain-containing protein" evidence="13">
    <location>
        <begin position="19"/>
        <end position="744"/>
    </location>
</feature>
<accession>A0A7M1AWC2</accession>
<evidence type="ECO:0000256" key="2">
    <source>
        <dbReference type="ARBA" id="ARBA00022448"/>
    </source>
</evidence>
<dbReference type="RefSeq" id="WP_193113076.1">
    <property type="nucleotide sequence ID" value="NZ_CP041165.1"/>
</dbReference>
<feature type="domain" description="TonB-dependent receptor-like beta-barrel" evidence="14">
    <location>
        <begin position="252"/>
        <end position="703"/>
    </location>
</feature>
<proteinExistence type="inferred from homology"/>
<dbReference type="Pfam" id="PF00593">
    <property type="entry name" value="TonB_dep_Rec_b-barrel"/>
    <property type="match status" value="1"/>
</dbReference>
<evidence type="ECO:0000256" key="10">
    <source>
        <dbReference type="ARBA" id="ARBA00023136"/>
    </source>
</evidence>
<keyword evidence="8" id="KW-0406">Ion transport</keyword>